<dbReference type="SUPFAM" id="SSF58104">
    <property type="entry name" value="Methyl-accepting chemotaxis protein (MCP) signaling domain"/>
    <property type="match status" value="1"/>
</dbReference>
<dbReference type="InterPro" id="IPR033479">
    <property type="entry name" value="dCache_1"/>
</dbReference>
<dbReference type="PROSITE" id="PS50111">
    <property type="entry name" value="CHEMOTAXIS_TRANSDUC_2"/>
    <property type="match status" value="1"/>
</dbReference>
<evidence type="ECO:0000256" key="4">
    <source>
        <dbReference type="ARBA" id="ARBA00022692"/>
    </source>
</evidence>
<comment type="similarity">
    <text evidence="7">Belongs to the methyl-accepting chemotaxis (MCP) protein family.</text>
</comment>
<keyword evidence="3" id="KW-0145">Chemotaxis</keyword>
<dbReference type="PROSITE" id="PS50885">
    <property type="entry name" value="HAMP"/>
    <property type="match status" value="1"/>
</dbReference>
<dbReference type="GO" id="GO:0004888">
    <property type="term" value="F:transmembrane signaling receptor activity"/>
    <property type="evidence" value="ECO:0007669"/>
    <property type="project" value="TreeGrafter"/>
</dbReference>
<dbReference type="CDD" id="cd12914">
    <property type="entry name" value="PDC1_DGC_like"/>
    <property type="match status" value="1"/>
</dbReference>
<dbReference type="InterPro" id="IPR003660">
    <property type="entry name" value="HAMP_dom"/>
</dbReference>
<dbReference type="InterPro" id="IPR029151">
    <property type="entry name" value="Sensor-like_sf"/>
</dbReference>
<dbReference type="Pfam" id="PF00672">
    <property type="entry name" value="HAMP"/>
    <property type="match status" value="1"/>
</dbReference>
<dbReference type="RefSeq" id="WP_071544760.1">
    <property type="nucleotide sequence ID" value="NZ_LKAQ01000004.1"/>
</dbReference>
<dbReference type="GO" id="GO:0007165">
    <property type="term" value="P:signal transduction"/>
    <property type="evidence" value="ECO:0007669"/>
    <property type="project" value="UniProtKB-KW"/>
</dbReference>
<reference evidence="13 14" key="1">
    <citation type="submission" date="2015-09" db="EMBL/GenBank/DDBJ databases">
        <title>Genome of Desulfovibrio dechloracetivorans BerOc1, a mercury methylating strain isolated from highly hydrocarbons and metals contaminated coastal sediments.</title>
        <authorList>
            <person name="Goni Urriza M."/>
            <person name="Gassie C."/>
            <person name="Bouchez O."/>
            <person name="Klopp C."/>
            <person name="Ranchou-Peyruse A."/>
            <person name="Remy G."/>
        </authorList>
    </citation>
    <scope>NUCLEOTIDE SEQUENCE [LARGE SCALE GENOMIC DNA]</scope>
    <source>
        <strain evidence="13 14">BerOc1</strain>
    </source>
</reference>
<dbReference type="CDD" id="cd12912">
    <property type="entry name" value="PDC2_MCP_like"/>
    <property type="match status" value="1"/>
</dbReference>
<keyword evidence="6 10" id="KW-0472">Membrane</keyword>
<comment type="subcellular location">
    <subcellularLocation>
        <location evidence="1">Cell membrane</location>
        <topology evidence="1">Multi-pass membrane protein</topology>
    </subcellularLocation>
</comment>
<sequence>MRSLSAKFLVPALLLILLCMTILASIIYFKTAGSARANAEALNDAKLTSVVSLIETWCDGVDKALTMVVDSEYVKMATDNQLASKEVLEKATSILEEALQTDNILIRMHILNKDGLVVASADPATVGVDLSNRKYFKEAIVSTGTYFSYPLISSVTGRAVVLALHTIRVNGQVTGVILTDINIDTFADRFIKNISVGKSGYIYITDSDGLVLSHKDNSLVGKANVIKDFPWGKEVMGQESGSVDYEFGGQRRLTYFKKSDELGWMVFSTALYDDFFRESITLTKIIVISCITIIILMGIGIFFILRRNVIKPIKLIQKTTAEIAEGDLSVELNVNQKDEIGALASALNSMIERLGDVIGKSKTIAENVSAGSSALSNASTSLSEGAAKQAASIEEMSASLEQITASISQNSENAHRTDSIASKSASVAEQGGAAVNKTVTAMRDIAEKISIVEEIARQTNLLALNAAIEAARAGEHGKGFAVVAAEVRKLAERSGAAASEISELSASSVAVAENAGKMLAEMLPDIQQTAELVQSISVTSGEQNAGAQQVNTAVQGLNDVTQQNASASEEVASTADELASQATSLEQAISFFRIDSKHTGATTSVVPATRGASRAKPAAIGHDGIRNNEDSFERF</sequence>
<accession>A0A1J5MRG9</accession>
<dbReference type="CDD" id="cd06225">
    <property type="entry name" value="HAMP"/>
    <property type="match status" value="1"/>
</dbReference>
<feature type="transmembrane region" description="Helical" evidence="10">
    <location>
        <begin position="285"/>
        <end position="305"/>
    </location>
</feature>
<evidence type="ECO:0000259" key="11">
    <source>
        <dbReference type="PROSITE" id="PS50111"/>
    </source>
</evidence>
<dbReference type="FunFam" id="1.10.287.950:FF:000001">
    <property type="entry name" value="Methyl-accepting chemotaxis sensory transducer"/>
    <property type="match status" value="1"/>
</dbReference>
<proteinExistence type="inferred from homology"/>
<dbReference type="Gene3D" id="3.30.450.20">
    <property type="entry name" value="PAS domain"/>
    <property type="match status" value="2"/>
</dbReference>
<evidence type="ECO:0000256" key="1">
    <source>
        <dbReference type="ARBA" id="ARBA00004651"/>
    </source>
</evidence>
<keyword evidence="2" id="KW-1003">Cell membrane</keyword>
<evidence type="ECO:0000256" key="10">
    <source>
        <dbReference type="SAM" id="Phobius"/>
    </source>
</evidence>
<feature type="domain" description="HAMP" evidence="12">
    <location>
        <begin position="307"/>
        <end position="359"/>
    </location>
</feature>
<evidence type="ECO:0000313" key="14">
    <source>
        <dbReference type="Proteomes" id="UP000181901"/>
    </source>
</evidence>
<comment type="caution">
    <text evidence="13">The sequence shown here is derived from an EMBL/GenBank/DDBJ whole genome shotgun (WGS) entry which is preliminary data.</text>
</comment>
<dbReference type="SUPFAM" id="SSF103190">
    <property type="entry name" value="Sensory domain-like"/>
    <property type="match status" value="1"/>
</dbReference>
<dbReference type="PANTHER" id="PTHR43531">
    <property type="entry name" value="PROTEIN ICFG"/>
    <property type="match status" value="1"/>
</dbReference>
<protein>
    <submittedName>
        <fullName evidence="13">Methyl-accepting chemotaxis protein III</fullName>
    </submittedName>
</protein>
<evidence type="ECO:0000256" key="5">
    <source>
        <dbReference type="ARBA" id="ARBA00022989"/>
    </source>
</evidence>
<dbReference type="AlphaFoldDB" id="A0A1J5MRG9"/>
<evidence type="ECO:0000256" key="2">
    <source>
        <dbReference type="ARBA" id="ARBA00022475"/>
    </source>
</evidence>
<dbReference type="PANTHER" id="PTHR43531:SF11">
    <property type="entry name" value="METHYL-ACCEPTING CHEMOTAXIS PROTEIN 3"/>
    <property type="match status" value="1"/>
</dbReference>
<dbReference type="Pfam" id="PF02743">
    <property type="entry name" value="dCache_1"/>
    <property type="match status" value="1"/>
</dbReference>
<evidence type="ECO:0000259" key="12">
    <source>
        <dbReference type="PROSITE" id="PS50885"/>
    </source>
</evidence>
<organism evidence="13 14">
    <name type="scientific">Pseudodesulfovibrio hydrargyri</name>
    <dbReference type="NCBI Taxonomy" id="2125990"/>
    <lineage>
        <taxon>Bacteria</taxon>
        <taxon>Pseudomonadati</taxon>
        <taxon>Thermodesulfobacteriota</taxon>
        <taxon>Desulfovibrionia</taxon>
        <taxon>Desulfovibrionales</taxon>
        <taxon>Desulfovibrionaceae</taxon>
    </lineage>
</organism>
<keyword evidence="8" id="KW-0807">Transducer</keyword>
<evidence type="ECO:0000313" key="13">
    <source>
        <dbReference type="EMBL" id="OIQ49213.1"/>
    </source>
</evidence>
<feature type="region of interest" description="Disordered" evidence="9">
    <location>
        <begin position="609"/>
        <end position="635"/>
    </location>
</feature>
<dbReference type="SMART" id="SM00304">
    <property type="entry name" value="HAMP"/>
    <property type="match status" value="1"/>
</dbReference>
<dbReference type="Gene3D" id="1.10.287.950">
    <property type="entry name" value="Methyl-accepting chemotaxis protein"/>
    <property type="match status" value="1"/>
</dbReference>
<evidence type="ECO:0000256" key="8">
    <source>
        <dbReference type="PROSITE-ProRule" id="PRU00284"/>
    </source>
</evidence>
<evidence type="ECO:0000256" key="6">
    <source>
        <dbReference type="ARBA" id="ARBA00023136"/>
    </source>
</evidence>
<dbReference type="SMART" id="SM00283">
    <property type="entry name" value="MA"/>
    <property type="match status" value="1"/>
</dbReference>
<evidence type="ECO:0000256" key="9">
    <source>
        <dbReference type="SAM" id="MobiDB-lite"/>
    </source>
</evidence>
<dbReference type="InterPro" id="IPR004089">
    <property type="entry name" value="MCPsignal_dom"/>
</dbReference>
<name>A0A1J5MRG9_9BACT</name>
<gene>
    <name evidence="13" type="primary">trg_3</name>
    <name evidence="13" type="ORF">BerOc1_01137</name>
</gene>
<dbReference type="InterPro" id="IPR051310">
    <property type="entry name" value="MCP_chemotaxis"/>
</dbReference>
<evidence type="ECO:0000256" key="7">
    <source>
        <dbReference type="ARBA" id="ARBA00029447"/>
    </source>
</evidence>
<feature type="compositionally biased region" description="Basic and acidic residues" evidence="9">
    <location>
        <begin position="623"/>
        <end position="635"/>
    </location>
</feature>
<dbReference type="Proteomes" id="UP000181901">
    <property type="component" value="Unassembled WGS sequence"/>
</dbReference>
<feature type="domain" description="Methyl-accepting transducer" evidence="11">
    <location>
        <begin position="364"/>
        <end position="579"/>
    </location>
</feature>
<keyword evidence="4 10" id="KW-0812">Transmembrane</keyword>
<evidence type="ECO:0000256" key="3">
    <source>
        <dbReference type="ARBA" id="ARBA00022500"/>
    </source>
</evidence>
<dbReference type="GO" id="GO:0006935">
    <property type="term" value="P:chemotaxis"/>
    <property type="evidence" value="ECO:0007669"/>
    <property type="project" value="UniProtKB-KW"/>
</dbReference>
<dbReference type="Pfam" id="PF00015">
    <property type="entry name" value="MCPsignal"/>
    <property type="match status" value="1"/>
</dbReference>
<dbReference type="GO" id="GO:0005886">
    <property type="term" value="C:plasma membrane"/>
    <property type="evidence" value="ECO:0007669"/>
    <property type="project" value="UniProtKB-SubCell"/>
</dbReference>
<keyword evidence="5 10" id="KW-1133">Transmembrane helix</keyword>
<keyword evidence="14" id="KW-1185">Reference proteome</keyword>
<dbReference type="EMBL" id="LKAQ01000004">
    <property type="protein sequence ID" value="OIQ49213.1"/>
    <property type="molecule type" value="Genomic_DNA"/>
</dbReference>